<sequence>MLAKAIAAWDGKATDYLHSIYTQYSGDAELTPILLTLLSDASCSDAASWLLKYHRQHGGSLAPEQLNQLAKHTNQAMPWQTQLHILQLLKGYTFSERQKQYLAPFSRQCIQSNNKFVRAWAYNLLHELSLQFADLQKDANDIITAAKRDEAPSVKARLRHLAETP</sequence>
<evidence type="ECO:0000313" key="1">
    <source>
        <dbReference type="EMBL" id="MDX6848711.1"/>
    </source>
</evidence>
<protein>
    <recommendedName>
        <fullName evidence="3">HEAT repeat domain-containing protein</fullName>
    </recommendedName>
</protein>
<dbReference type="SUPFAM" id="SSF48371">
    <property type="entry name" value="ARM repeat"/>
    <property type="match status" value="1"/>
</dbReference>
<name>A0ABU4RX23_9GAMM</name>
<dbReference type="RefSeq" id="WP_302724086.1">
    <property type="nucleotide sequence ID" value="NZ_JAULRU010000731.1"/>
</dbReference>
<evidence type="ECO:0000313" key="2">
    <source>
        <dbReference type="Proteomes" id="UP001273505"/>
    </source>
</evidence>
<proteinExistence type="predicted"/>
<evidence type="ECO:0008006" key="3">
    <source>
        <dbReference type="Google" id="ProtNLM"/>
    </source>
</evidence>
<dbReference type="Proteomes" id="UP001273505">
    <property type="component" value="Unassembled WGS sequence"/>
</dbReference>
<dbReference type="EMBL" id="JAXAFO010000006">
    <property type="protein sequence ID" value="MDX6848711.1"/>
    <property type="molecule type" value="Genomic_DNA"/>
</dbReference>
<reference evidence="1 2" key="1">
    <citation type="submission" date="2023-11" db="EMBL/GenBank/DDBJ databases">
        <title>Gilvimarinus fulvus sp. nov., isolated from the surface of Kelp.</title>
        <authorList>
            <person name="Sun Y.Y."/>
            <person name="Gong Y."/>
            <person name="Du Z.J."/>
        </authorList>
    </citation>
    <scope>NUCLEOTIDE SEQUENCE [LARGE SCALE GENOMIC DNA]</scope>
    <source>
        <strain evidence="1 2">SDUM040013</strain>
    </source>
</reference>
<accession>A0ABU4RX23</accession>
<organism evidence="1 2">
    <name type="scientific">Gilvimarinus gilvus</name>
    <dbReference type="NCBI Taxonomy" id="3058038"/>
    <lineage>
        <taxon>Bacteria</taxon>
        <taxon>Pseudomonadati</taxon>
        <taxon>Pseudomonadota</taxon>
        <taxon>Gammaproteobacteria</taxon>
        <taxon>Cellvibrionales</taxon>
        <taxon>Cellvibrionaceae</taxon>
        <taxon>Gilvimarinus</taxon>
    </lineage>
</organism>
<gene>
    <name evidence="1" type="ORF">SCD92_05025</name>
</gene>
<comment type="caution">
    <text evidence="1">The sequence shown here is derived from an EMBL/GenBank/DDBJ whole genome shotgun (WGS) entry which is preliminary data.</text>
</comment>
<keyword evidence="2" id="KW-1185">Reference proteome</keyword>
<dbReference type="InterPro" id="IPR016024">
    <property type="entry name" value="ARM-type_fold"/>
</dbReference>